<evidence type="ECO:0000256" key="2">
    <source>
        <dbReference type="ARBA" id="ARBA00022801"/>
    </source>
</evidence>
<comment type="similarity">
    <text evidence="1">Belongs to the metallo-dependent hydrolases superfamily. ATZ/TRZ family.</text>
</comment>
<dbReference type="Gene3D" id="3.20.20.140">
    <property type="entry name" value="Metal-dependent hydrolases"/>
    <property type="match status" value="1"/>
</dbReference>
<dbReference type="GO" id="GO:0016810">
    <property type="term" value="F:hydrolase activity, acting on carbon-nitrogen (but not peptide) bonds"/>
    <property type="evidence" value="ECO:0007669"/>
    <property type="project" value="InterPro"/>
</dbReference>
<accession>A0A1P8K454</accession>
<dbReference type="RefSeq" id="WP_076205217.1">
    <property type="nucleotide sequence ID" value="NZ_CP019236.1"/>
</dbReference>
<dbReference type="Gene3D" id="2.30.40.10">
    <property type="entry name" value="Urease, subunit C, domain 1"/>
    <property type="match status" value="1"/>
</dbReference>
<sequence length="489" mass="53572">MRTLLKASCVVGFDGTSHVFWRNGEVVFSGDRIEFVGHNFPGHVDRTVDYGQAVICPGFIDLDALGDIDSGVLGVDNGSKFENGRLWSEDYIRRGPQDAYTPEEQLFKYRYAFTHLIRNGITTALPITSMYYRAWAEGYDEFTGVAALAGELGLRAYLGPAYMSGTTYARADRTAGQLWDEPRGLAGLDEALRFFKDFDGAHGGLVRGMFAPDRIETCTPELLVRTAAASRELDAPVRLHCCQSAYEFETVLRLRGTTPLGWLEGLGLLNTRAVLPHGIYLSGHPQVAEKGDADWQRLIACGASVAHCPEVFIRSGEALDSFGRYRAAGINLGLGTDTWPPDLLQNMRTGLYAARLLEKSAGQTSMADLFNAATLGGAKALRRDDLGRLAPGAQADIVVFDLTAPHLGPVFDPLKNLFLAGRGTDCRASYIAGRCVMEDLAVVGVDIPALQAQADRQFEKLLANQRARRFDDTQQQRLVRPVFPWAGEI</sequence>
<proteinExistence type="inferred from homology"/>
<feature type="domain" description="Amidohydrolase-related" evidence="3">
    <location>
        <begin position="100"/>
        <end position="422"/>
    </location>
</feature>
<name>A0A1P8K454_9BURK</name>
<dbReference type="EMBL" id="CP019236">
    <property type="protein sequence ID" value="APW40778.1"/>
    <property type="molecule type" value="Genomic_DNA"/>
</dbReference>
<dbReference type="NCBIfam" id="NF004801">
    <property type="entry name" value="PRK06151.1"/>
    <property type="match status" value="1"/>
</dbReference>
<reference evidence="4 5" key="1">
    <citation type="submission" date="2017-01" db="EMBL/GenBank/DDBJ databases">
        <authorList>
            <person name="Mah S.A."/>
            <person name="Swanson W.J."/>
            <person name="Moy G.W."/>
            <person name="Vacquier V.D."/>
        </authorList>
    </citation>
    <scope>NUCLEOTIDE SEQUENCE [LARGE SCALE GENOMIC DNA]</scope>
    <source>
        <strain evidence="4 5">DCY110</strain>
    </source>
</reference>
<evidence type="ECO:0000313" key="5">
    <source>
        <dbReference type="Proteomes" id="UP000186609"/>
    </source>
</evidence>
<dbReference type="OrthoDB" id="9807210at2"/>
<evidence type="ECO:0000313" key="4">
    <source>
        <dbReference type="EMBL" id="APW40778.1"/>
    </source>
</evidence>
<dbReference type="InterPro" id="IPR050287">
    <property type="entry name" value="MTA/SAH_deaminase"/>
</dbReference>
<dbReference type="InterPro" id="IPR032466">
    <property type="entry name" value="Metal_Hydrolase"/>
</dbReference>
<dbReference type="InterPro" id="IPR011059">
    <property type="entry name" value="Metal-dep_hydrolase_composite"/>
</dbReference>
<dbReference type="Pfam" id="PF01979">
    <property type="entry name" value="Amidohydro_1"/>
    <property type="match status" value="1"/>
</dbReference>
<keyword evidence="2 4" id="KW-0378">Hydrolase</keyword>
<dbReference type="SUPFAM" id="SSF51556">
    <property type="entry name" value="Metallo-dependent hydrolases"/>
    <property type="match status" value="1"/>
</dbReference>
<dbReference type="STRING" id="1842727.RD110_18010"/>
<dbReference type="AlphaFoldDB" id="A0A1P8K454"/>
<protein>
    <submittedName>
        <fullName evidence="4">N-ethylammeline chlorohydrolase</fullName>
    </submittedName>
</protein>
<dbReference type="SUPFAM" id="SSF51338">
    <property type="entry name" value="Composite domain of metallo-dependent hydrolases"/>
    <property type="match status" value="2"/>
</dbReference>
<dbReference type="PANTHER" id="PTHR43794">
    <property type="entry name" value="AMINOHYDROLASE SSNA-RELATED"/>
    <property type="match status" value="1"/>
</dbReference>
<dbReference type="KEGG" id="rhy:RD110_18010"/>
<evidence type="ECO:0000256" key="1">
    <source>
        <dbReference type="ARBA" id="ARBA00006745"/>
    </source>
</evidence>
<organism evidence="4 5">
    <name type="scientific">Rhodoferax koreensis</name>
    <dbReference type="NCBI Taxonomy" id="1842727"/>
    <lineage>
        <taxon>Bacteria</taxon>
        <taxon>Pseudomonadati</taxon>
        <taxon>Pseudomonadota</taxon>
        <taxon>Betaproteobacteria</taxon>
        <taxon>Burkholderiales</taxon>
        <taxon>Comamonadaceae</taxon>
        <taxon>Rhodoferax</taxon>
    </lineage>
</organism>
<dbReference type="PANTHER" id="PTHR43794:SF11">
    <property type="entry name" value="AMIDOHYDROLASE-RELATED DOMAIN-CONTAINING PROTEIN"/>
    <property type="match status" value="1"/>
</dbReference>
<dbReference type="InterPro" id="IPR006680">
    <property type="entry name" value="Amidohydro-rel"/>
</dbReference>
<evidence type="ECO:0000259" key="3">
    <source>
        <dbReference type="Pfam" id="PF01979"/>
    </source>
</evidence>
<dbReference type="Proteomes" id="UP000186609">
    <property type="component" value="Chromosome"/>
</dbReference>
<keyword evidence="5" id="KW-1185">Reference proteome</keyword>
<gene>
    <name evidence="4" type="ORF">RD110_18010</name>
</gene>